<keyword evidence="2" id="KW-1185">Reference proteome</keyword>
<reference evidence="1" key="2">
    <citation type="submission" date="2020-06" db="EMBL/GenBank/DDBJ databases">
        <title>Helianthus annuus Genome sequencing and assembly Release 2.</title>
        <authorList>
            <person name="Gouzy J."/>
            <person name="Langlade N."/>
            <person name="Munos S."/>
        </authorList>
    </citation>
    <scope>NUCLEOTIDE SEQUENCE</scope>
    <source>
        <tissue evidence="1">Leaves</tissue>
    </source>
</reference>
<comment type="caution">
    <text evidence="1">The sequence shown here is derived from an EMBL/GenBank/DDBJ whole genome shotgun (WGS) entry which is preliminary data.</text>
</comment>
<organism evidence="1 2">
    <name type="scientific">Helianthus annuus</name>
    <name type="common">Common sunflower</name>
    <dbReference type="NCBI Taxonomy" id="4232"/>
    <lineage>
        <taxon>Eukaryota</taxon>
        <taxon>Viridiplantae</taxon>
        <taxon>Streptophyta</taxon>
        <taxon>Embryophyta</taxon>
        <taxon>Tracheophyta</taxon>
        <taxon>Spermatophyta</taxon>
        <taxon>Magnoliopsida</taxon>
        <taxon>eudicotyledons</taxon>
        <taxon>Gunneridae</taxon>
        <taxon>Pentapetalae</taxon>
        <taxon>asterids</taxon>
        <taxon>campanulids</taxon>
        <taxon>Asterales</taxon>
        <taxon>Asteraceae</taxon>
        <taxon>Asteroideae</taxon>
        <taxon>Heliantheae alliance</taxon>
        <taxon>Heliantheae</taxon>
        <taxon>Helianthus</taxon>
    </lineage>
</organism>
<sequence>MFYTKSCEGTFIIIFNRNSYTLLLLLLMTNNQKFGDGVGALIRRTKILDLEEVAL</sequence>
<proteinExistence type="predicted"/>
<dbReference type="EMBL" id="MNCJ02000332">
    <property type="protein sequence ID" value="KAF5756135.1"/>
    <property type="molecule type" value="Genomic_DNA"/>
</dbReference>
<name>A0A9K3DIS0_HELAN</name>
<evidence type="ECO:0000313" key="1">
    <source>
        <dbReference type="EMBL" id="KAF5756135.1"/>
    </source>
</evidence>
<evidence type="ECO:0000313" key="2">
    <source>
        <dbReference type="Proteomes" id="UP000215914"/>
    </source>
</evidence>
<dbReference type="Gramene" id="mRNA:HanXRQr2_Chr17g0811051">
    <property type="protein sequence ID" value="mRNA:HanXRQr2_Chr17g0811051"/>
    <property type="gene ID" value="HanXRQr2_Chr17g0811051"/>
</dbReference>
<dbReference type="AlphaFoldDB" id="A0A9K3DIS0"/>
<protein>
    <submittedName>
        <fullName evidence="1">Uncharacterized protein</fullName>
    </submittedName>
</protein>
<gene>
    <name evidence="1" type="ORF">HanXRQr2_Chr17g0811051</name>
</gene>
<dbReference type="Proteomes" id="UP000215914">
    <property type="component" value="Unassembled WGS sequence"/>
</dbReference>
<accession>A0A9K3DIS0</accession>
<reference evidence="1" key="1">
    <citation type="journal article" date="2017" name="Nature">
        <title>The sunflower genome provides insights into oil metabolism, flowering and Asterid evolution.</title>
        <authorList>
            <person name="Badouin H."/>
            <person name="Gouzy J."/>
            <person name="Grassa C.J."/>
            <person name="Murat F."/>
            <person name="Staton S.E."/>
            <person name="Cottret L."/>
            <person name="Lelandais-Briere C."/>
            <person name="Owens G.L."/>
            <person name="Carrere S."/>
            <person name="Mayjonade B."/>
            <person name="Legrand L."/>
            <person name="Gill N."/>
            <person name="Kane N.C."/>
            <person name="Bowers J.E."/>
            <person name="Hubner S."/>
            <person name="Bellec A."/>
            <person name="Berard A."/>
            <person name="Berges H."/>
            <person name="Blanchet N."/>
            <person name="Boniface M.C."/>
            <person name="Brunel D."/>
            <person name="Catrice O."/>
            <person name="Chaidir N."/>
            <person name="Claudel C."/>
            <person name="Donnadieu C."/>
            <person name="Faraut T."/>
            <person name="Fievet G."/>
            <person name="Helmstetter N."/>
            <person name="King M."/>
            <person name="Knapp S.J."/>
            <person name="Lai Z."/>
            <person name="Le Paslier M.C."/>
            <person name="Lippi Y."/>
            <person name="Lorenzon L."/>
            <person name="Mandel J.R."/>
            <person name="Marage G."/>
            <person name="Marchand G."/>
            <person name="Marquand E."/>
            <person name="Bret-Mestries E."/>
            <person name="Morien E."/>
            <person name="Nambeesan S."/>
            <person name="Nguyen T."/>
            <person name="Pegot-Espagnet P."/>
            <person name="Pouilly N."/>
            <person name="Raftis F."/>
            <person name="Sallet E."/>
            <person name="Schiex T."/>
            <person name="Thomas J."/>
            <person name="Vandecasteele C."/>
            <person name="Vares D."/>
            <person name="Vear F."/>
            <person name="Vautrin S."/>
            <person name="Crespi M."/>
            <person name="Mangin B."/>
            <person name="Burke J.M."/>
            <person name="Salse J."/>
            <person name="Munos S."/>
            <person name="Vincourt P."/>
            <person name="Rieseberg L.H."/>
            <person name="Langlade N.B."/>
        </authorList>
    </citation>
    <scope>NUCLEOTIDE SEQUENCE</scope>
    <source>
        <tissue evidence="1">Leaves</tissue>
    </source>
</reference>